<dbReference type="Proteomes" id="UP000825935">
    <property type="component" value="Chromosome 6"/>
</dbReference>
<evidence type="ECO:0000313" key="2">
    <source>
        <dbReference type="EMBL" id="KAH7435728.1"/>
    </source>
</evidence>
<keyword evidence="1" id="KW-0812">Transmembrane</keyword>
<protein>
    <submittedName>
        <fullName evidence="2">Uncharacterized protein</fullName>
    </submittedName>
</protein>
<evidence type="ECO:0000256" key="1">
    <source>
        <dbReference type="SAM" id="Phobius"/>
    </source>
</evidence>
<dbReference type="AlphaFoldDB" id="A0A8T2ULX2"/>
<keyword evidence="1" id="KW-1133">Transmembrane helix</keyword>
<sequence length="100" mass="11554">MKILSLTCGIFDNTYVLLIILIFWCSIVLLGIQRPHQGRLIAKCFQTYCQVFQNHSQFALVCMWHLQNVAICRPHNLFLSLYAFVCAHENKLPVASSIFH</sequence>
<gene>
    <name evidence="2" type="ORF">KP509_06G077300</name>
</gene>
<organism evidence="2 3">
    <name type="scientific">Ceratopteris richardii</name>
    <name type="common">Triangle waterfern</name>
    <dbReference type="NCBI Taxonomy" id="49495"/>
    <lineage>
        <taxon>Eukaryota</taxon>
        <taxon>Viridiplantae</taxon>
        <taxon>Streptophyta</taxon>
        <taxon>Embryophyta</taxon>
        <taxon>Tracheophyta</taxon>
        <taxon>Polypodiopsida</taxon>
        <taxon>Polypodiidae</taxon>
        <taxon>Polypodiales</taxon>
        <taxon>Pteridineae</taxon>
        <taxon>Pteridaceae</taxon>
        <taxon>Parkerioideae</taxon>
        <taxon>Ceratopteris</taxon>
    </lineage>
</organism>
<name>A0A8T2ULX2_CERRI</name>
<proteinExistence type="predicted"/>
<comment type="caution">
    <text evidence="2">The sequence shown here is derived from an EMBL/GenBank/DDBJ whole genome shotgun (WGS) entry which is preliminary data.</text>
</comment>
<keyword evidence="3" id="KW-1185">Reference proteome</keyword>
<accession>A0A8T2ULX2</accession>
<reference evidence="2" key="1">
    <citation type="submission" date="2021-08" db="EMBL/GenBank/DDBJ databases">
        <title>WGS assembly of Ceratopteris richardii.</title>
        <authorList>
            <person name="Marchant D.B."/>
            <person name="Chen G."/>
            <person name="Jenkins J."/>
            <person name="Shu S."/>
            <person name="Leebens-Mack J."/>
            <person name="Grimwood J."/>
            <person name="Schmutz J."/>
            <person name="Soltis P."/>
            <person name="Soltis D."/>
            <person name="Chen Z.-H."/>
        </authorList>
    </citation>
    <scope>NUCLEOTIDE SEQUENCE</scope>
    <source>
        <strain evidence="2">Whitten #5841</strain>
        <tissue evidence="2">Leaf</tissue>
    </source>
</reference>
<dbReference type="EMBL" id="CM035411">
    <property type="protein sequence ID" value="KAH7435728.1"/>
    <property type="molecule type" value="Genomic_DNA"/>
</dbReference>
<feature type="transmembrane region" description="Helical" evidence="1">
    <location>
        <begin position="15"/>
        <end position="32"/>
    </location>
</feature>
<evidence type="ECO:0000313" key="3">
    <source>
        <dbReference type="Proteomes" id="UP000825935"/>
    </source>
</evidence>
<keyword evidence="1" id="KW-0472">Membrane</keyword>